<dbReference type="EMBL" id="JBBNFP010000063">
    <property type="protein sequence ID" value="MEQ2487647.1"/>
    <property type="molecule type" value="Genomic_DNA"/>
</dbReference>
<dbReference type="Proteomes" id="UP001487296">
    <property type="component" value="Unassembled WGS sequence"/>
</dbReference>
<evidence type="ECO:0000313" key="3">
    <source>
        <dbReference type="Proteomes" id="UP001487296"/>
    </source>
</evidence>
<dbReference type="PANTHER" id="PTHR43581">
    <property type="entry name" value="ATP/GTP PHOSPHATASE"/>
    <property type="match status" value="1"/>
</dbReference>
<dbReference type="SMART" id="SM00382">
    <property type="entry name" value="AAA"/>
    <property type="match status" value="1"/>
</dbReference>
<dbReference type="InterPro" id="IPR051396">
    <property type="entry name" value="Bact_Antivir_Def_Nuclease"/>
</dbReference>
<dbReference type="Pfam" id="PF13175">
    <property type="entry name" value="AAA_15"/>
    <property type="match status" value="1"/>
</dbReference>
<evidence type="ECO:0000259" key="1">
    <source>
        <dbReference type="SMART" id="SM00382"/>
    </source>
</evidence>
<keyword evidence="3" id="KW-1185">Reference proteome</keyword>
<gene>
    <name evidence="2" type="ORF">AAAT34_11430</name>
</gene>
<dbReference type="Gene3D" id="3.40.50.300">
    <property type="entry name" value="P-loop containing nucleotide triphosphate hydrolases"/>
    <property type="match status" value="1"/>
</dbReference>
<dbReference type="SUPFAM" id="SSF52540">
    <property type="entry name" value="P-loop containing nucleoside triphosphate hydrolases"/>
    <property type="match status" value="1"/>
</dbReference>
<dbReference type="InterPro" id="IPR003593">
    <property type="entry name" value="AAA+_ATPase"/>
</dbReference>
<feature type="domain" description="AAA+ ATPase" evidence="1">
    <location>
        <begin position="22"/>
        <end position="382"/>
    </location>
</feature>
<dbReference type="InterPro" id="IPR038729">
    <property type="entry name" value="Rad50/SbcC_AAA"/>
</dbReference>
<dbReference type="RefSeq" id="WP_215760715.1">
    <property type="nucleotide sequence ID" value="NZ_JAHKBE010000064.1"/>
</dbReference>
<protein>
    <submittedName>
        <fullName evidence="2">AAA family ATPase</fullName>
    </submittedName>
</protein>
<reference evidence="2 3" key="1">
    <citation type="submission" date="2024-04" db="EMBL/GenBank/DDBJ databases">
        <title>Human intestinal bacterial collection.</title>
        <authorList>
            <person name="Pauvert C."/>
            <person name="Hitch T.C.A."/>
            <person name="Clavel T."/>
        </authorList>
    </citation>
    <scope>NUCLEOTIDE SEQUENCE [LARGE SCALE GENOMIC DNA]</scope>
    <source>
        <strain evidence="2 3">CLA-AA-H145</strain>
    </source>
</reference>
<accession>A0ABV1FTA3</accession>
<proteinExistence type="predicted"/>
<sequence>MYLKKLHISNFRCFRDYTIEFAPGVTVLFGKNGSGKSTLIHAIHKALSMLMYTKNDYENVTVRGKRKKKLVGYKTITRNNPYLHTKGFANDDFNNLEDSFIEIAATADFGPGLTDVDWKMSAKANNSKLRPTEFEDAYLAFYDWQENSGQLPLLAYISDGFPHKEDNKKSQVKAKIRALRNFAYFDWDEEEGCTNEWILRLENNLFRQAALLAKGVVKNEQGIMAHAQLQEEDEPEFQELSHEQQCISECFSTFTSNSVFDSENAIKFNAFTLGRTKQNEGKLCIQTAQGEEYDFRKLPAGYKRLFNIVLDLAYRSYILSEKSTTNNPGLVIIDEIDLHLHPQLEQVVLQCFQRAFHHVQFIVSTHSPLVLTDIETQNSRNRVLKMTPACDAPEEWRNIHGIDYNQMLEENMDVSKRKPEIQELFDKAWSEVAEKDTGAAKETVAELERITPKDQIELVKLRSLISRLEIIGK</sequence>
<dbReference type="Pfam" id="PF13476">
    <property type="entry name" value="AAA_23"/>
    <property type="match status" value="1"/>
</dbReference>
<evidence type="ECO:0000313" key="2">
    <source>
        <dbReference type="EMBL" id="MEQ2487647.1"/>
    </source>
</evidence>
<comment type="caution">
    <text evidence="2">The sequence shown here is derived from an EMBL/GenBank/DDBJ whole genome shotgun (WGS) entry which is preliminary data.</text>
</comment>
<dbReference type="PANTHER" id="PTHR43581:SF2">
    <property type="entry name" value="EXCINUCLEASE ATPASE SUBUNIT"/>
    <property type="match status" value="1"/>
</dbReference>
<organism evidence="2 3">
    <name type="scientific">Hallella faecis</name>
    <dbReference type="NCBI Taxonomy" id="2841596"/>
    <lineage>
        <taxon>Bacteria</taxon>
        <taxon>Pseudomonadati</taxon>
        <taxon>Bacteroidota</taxon>
        <taxon>Bacteroidia</taxon>
        <taxon>Bacteroidales</taxon>
        <taxon>Prevotellaceae</taxon>
        <taxon>Hallella</taxon>
    </lineage>
</organism>
<dbReference type="InterPro" id="IPR041685">
    <property type="entry name" value="AAA_GajA/Old/RecF-like"/>
</dbReference>
<name>A0ABV1FTA3_9BACT</name>
<dbReference type="InterPro" id="IPR027417">
    <property type="entry name" value="P-loop_NTPase"/>
</dbReference>